<proteinExistence type="predicted"/>
<dbReference type="InterPro" id="IPR050158">
    <property type="entry name" value="Ubiquitin_ubiquitin-like"/>
</dbReference>
<sequence>MSLTGETTSLDDILSSTLMMTITKMIRDRTGQSVSTQRMIYAGKQLWDEKALLDDNIKAGCTLHIVKRLRGGGMAAMFTDVTNDNAMRSTAFSSSAPSWRD</sequence>
<reference evidence="2 3" key="1">
    <citation type="submission" date="2012-04" db="EMBL/GenBank/DDBJ databases">
        <title>The Genome Sequence of Saprolegnia declina VS20.</title>
        <authorList>
            <consortium name="The Broad Institute Genome Sequencing Platform"/>
            <person name="Russ C."/>
            <person name="Nusbaum C."/>
            <person name="Tyler B."/>
            <person name="van West P."/>
            <person name="Dieguez-Uribeondo J."/>
            <person name="de Bruijn I."/>
            <person name="Tripathy S."/>
            <person name="Jiang R."/>
            <person name="Young S.K."/>
            <person name="Zeng Q."/>
            <person name="Gargeya S."/>
            <person name="Fitzgerald M."/>
            <person name="Haas B."/>
            <person name="Abouelleil A."/>
            <person name="Alvarado L."/>
            <person name="Arachchi H.M."/>
            <person name="Berlin A."/>
            <person name="Chapman S.B."/>
            <person name="Goldberg J."/>
            <person name="Griggs A."/>
            <person name="Gujja S."/>
            <person name="Hansen M."/>
            <person name="Howarth C."/>
            <person name="Imamovic A."/>
            <person name="Larimer J."/>
            <person name="McCowen C."/>
            <person name="Montmayeur A."/>
            <person name="Murphy C."/>
            <person name="Neiman D."/>
            <person name="Pearson M."/>
            <person name="Priest M."/>
            <person name="Roberts A."/>
            <person name="Saif S."/>
            <person name="Shea T."/>
            <person name="Sisk P."/>
            <person name="Sykes S."/>
            <person name="Wortman J."/>
            <person name="Nusbaum C."/>
            <person name="Birren B."/>
        </authorList>
    </citation>
    <scope>NUCLEOTIDE SEQUENCE [LARGE SCALE GENOMIC DNA]</scope>
    <source>
        <strain evidence="2 3">VS20</strain>
    </source>
</reference>
<gene>
    <name evidence="2" type="ORF">SDRG_13294</name>
</gene>
<dbReference type="PANTHER" id="PTHR10666">
    <property type="entry name" value="UBIQUITIN"/>
    <property type="match status" value="1"/>
</dbReference>
<dbReference type="InterPro" id="IPR029071">
    <property type="entry name" value="Ubiquitin-like_domsf"/>
</dbReference>
<evidence type="ECO:0000313" key="2">
    <source>
        <dbReference type="EMBL" id="EQC28957.1"/>
    </source>
</evidence>
<keyword evidence="3" id="KW-1185">Reference proteome</keyword>
<dbReference type="AlphaFoldDB" id="T0RGQ8"/>
<dbReference type="Pfam" id="PF00240">
    <property type="entry name" value="ubiquitin"/>
    <property type="match status" value="1"/>
</dbReference>
<accession>T0RGQ8</accession>
<dbReference type="EMBL" id="JH767189">
    <property type="protein sequence ID" value="EQC28957.1"/>
    <property type="molecule type" value="Genomic_DNA"/>
</dbReference>
<protein>
    <recommendedName>
        <fullName evidence="1">Ubiquitin-like domain-containing protein</fullName>
    </recommendedName>
</protein>
<dbReference type="InParanoid" id="T0RGQ8"/>
<dbReference type="OrthoDB" id="1885901at2759"/>
<dbReference type="VEuPathDB" id="FungiDB:SDRG_13294"/>
<dbReference type="Proteomes" id="UP000030762">
    <property type="component" value="Unassembled WGS sequence"/>
</dbReference>
<organism evidence="2 3">
    <name type="scientific">Saprolegnia diclina (strain VS20)</name>
    <dbReference type="NCBI Taxonomy" id="1156394"/>
    <lineage>
        <taxon>Eukaryota</taxon>
        <taxon>Sar</taxon>
        <taxon>Stramenopiles</taxon>
        <taxon>Oomycota</taxon>
        <taxon>Saprolegniomycetes</taxon>
        <taxon>Saprolegniales</taxon>
        <taxon>Saprolegniaceae</taxon>
        <taxon>Saprolegnia</taxon>
    </lineage>
</organism>
<feature type="domain" description="Ubiquitin-like" evidence="1">
    <location>
        <begin position="1"/>
        <end position="72"/>
    </location>
</feature>
<evidence type="ECO:0000259" key="1">
    <source>
        <dbReference type="PROSITE" id="PS50053"/>
    </source>
</evidence>
<dbReference type="PROSITE" id="PS50053">
    <property type="entry name" value="UBIQUITIN_2"/>
    <property type="match status" value="1"/>
</dbReference>
<name>T0RGQ8_SAPDV</name>
<dbReference type="GeneID" id="19954021"/>
<dbReference type="STRING" id="1156394.T0RGQ8"/>
<dbReference type="SUPFAM" id="SSF54236">
    <property type="entry name" value="Ubiquitin-like"/>
    <property type="match status" value="1"/>
</dbReference>
<dbReference type="InterPro" id="IPR000626">
    <property type="entry name" value="Ubiquitin-like_dom"/>
</dbReference>
<dbReference type="Gene3D" id="3.10.20.90">
    <property type="entry name" value="Phosphatidylinositol 3-kinase Catalytic Subunit, Chain A, domain 1"/>
    <property type="match status" value="1"/>
</dbReference>
<dbReference type="RefSeq" id="XP_008617596.1">
    <property type="nucleotide sequence ID" value="XM_008619374.1"/>
</dbReference>
<evidence type="ECO:0000313" key="3">
    <source>
        <dbReference type="Proteomes" id="UP000030762"/>
    </source>
</evidence>